<feature type="domain" description="HipA-like kinase" evidence="1">
    <location>
        <begin position="12"/>
        <end position="226"/>
    </location>
</feature>
<proteinExistence type="predicted"/>
<organism evidence="2 3">
    <name type="scientific">Cylicocyclus nassatus</name>
    <name type="common">Nematode worm</name>
    <dbReference type="NCBI Taxonomy" id="53992"/>
    <lineage>
        <taxon>Eukaryota</taxon>
        <taxon>Metazoa</taxon>
        <taxon>Ecdysozoa</taxon>
        <taxon>Nematoda</taxon>
        <taxon>Chromadorea</taxon>
        <taxon>Rhabditida</taxon>
        <taxon>Rhabditina</taxon>
        <taxon>Rhabditomorpha</taxon>
        <taxon>Strongyloidea</taxon>
        <taxon>Strongylidae</taxon>
        <taxon>Cylicocyclus</taxon>
    </lineage>
</organism>
<keyword evidence="3" id="KW-1185">Reference proteome</keyword>
<comment type="caution">
    <text evidence="2">The sequence shown here is derived from an EMBL/GenBank/DDBJ whole genome shotgun (WGS) entry which is preliminary data.</text>
</comment>
<dbReference type="Proteomes" id="UP001176961">
    <property type="component" value="Unassembled WGS sequence"/>
</dbReference>
<protein>
    <recommendedName>
        <fullName evidence="1">HipA-like kinase domain-containing protein</fullName>
    </recommendedName>
</protein>
<dbReference type="Pfam" id="PF20613">
    <property type="entry name" value="HipA_2"/>
    <property type="match status" value="1"/>
</dbReference>
<dbReference type="Pfam" id="PF11236">
    <property type="entry name" value="DUF3037"/>
    <property type="match status" value="1"/>
</dbReference>
<sequence length="365" mass="40262">MRTVHALRYITPLREGGSLPAVVETDDDGMAVLKFRGAGQGPKALIAELIAGEMARTLGLPIPEILFVELDREFARTEPDPEIQELIRASEGLNLGLDYLPGAINYDPAAMPVDADLASRIVWFDAFTSNVDRTTRNPNLMVWHRKLYLIDHGAAMYFHHDWANAGDACEKPFVLIRDHVLLSFASRIAEVDAELAARLTDAEIERIVGLVPDSWLVNEPAFDSPQAYRQGYIDYLKHRLKVRAVFVQEAIRAHAAHFINVGVIVSCPGARHLEAAIEIDPARLHAFAPALDQEALQPWLDAIVAICRGDASAGPIAQLPARARFHFLTAKRSSIVQMSSTHVGRTADPAGVVEHLMTKMVRAPR</sequence>
<name>A0AA36HI35_CYLNA</name>
<dbReference type="AlphaFoldDB" id="A0AA36HI35"/>
<reference evidence="2" key="1">
    <citation type="submission" date="2023-07" db="EMBL/GenBank/DDBJ databases">
        <authorList>
            <consortium name="CYATHOMIX"/>
        </authorList>
    </citation>
    <scope>NUCLEOTIDE SEQUENCE</scope>
    <source>
        <strain evidence="2">N/A</strain>
    </source>
</reference>
<accession>A0AA36HI35</accession>
<dbReference type="InterPro" id="IPR021398">
    <property type="entry name" value="DUF3037"/>
</dbReference>
<dbReference type="InterPro" id="IPR046748">
    <property type="entry name" value="HipA_2"/>
</dbReference>
<dbReference type="EMBL" id="CATQJL010000335">
    <property type="protein sequence ID" value="CAJ0610605.1"/>
    <property type="molecule type" value="Genomic_DNA"/>
</dbReference>
<evidence type="ECO:0000313" key="2">
    <source>
        <dbReference type="EMBL" id="CAJ0610605.1"/>
    </source>
</evidence>
<evidence type="ECO:0000259" key="1">
    <source>
        <dbReference type="Pfam" id="PF20613"/>
    </source>
</evidence>
<evidence type="ECO:0000313" key="3">
    <source>
        <dbReference type="Proteomes" id="UP001176961"/>
    </source>
</evidence>
<gene>
    <name evidence="2" type="ORF">CYNAS_LOCUS22588</name>
</gene>